<dbReference type="EMBL" id="JAWDEY010000016">
    <property type="protein sequence ID" value="KAK6589033.1"/>
    <property type="molecule type" value="Genomic_DNA"/>
</dbReference>
<reference evidence="1 2" key="1">
    <citation type="submission" date="2023-10" db="EMBL/GenBank/DDBJ databases">
        <title>Comparative genomics analysis reveals potential genetic determinants of host preference in Cryptosporidium xiaoi.</title>
        <authorList>
            <person name="Xiao L."/>
            <person name="Li J."/>
        </authorList>
    </citation>
    <scope>NUCLEOTIDE SEQUENCE [LARGE SCALE GENOMIC DNA]</scope>
    <source>
        <strain evidence="1 2">52996</strain>
    </source>
</reference>
<evidence type="ECO:0008006" key="3">
    <source>
        <dbReference type="Google" id="ProtNLM"/>
    </source>
</evidence>
<dbReference type="Proteomes" id="UP001311799">
    <property type="component" value="Unassembled WGS sequence"/>
</dbReference>
<gene>
    <name evidence="1" type="ORF">RS030_243634</name>
</gene>
<comment type="caution">
    <text evidence="1">The sequence shown here is derived from an EMBL/GenBank/DDBJ whole genome shotgun (WGS) entry which is preliminary data.</text>
</comment>
<name>A0AAV9XWZ1_9CRYT</name>
<organism evidence="1 2">
    <name type="scientific">Cryptosporidium xiaoi</name>
    <dbReference type="NCBI Taxonomy" id="659607"/>
    <lineage>
        <taxon>Eukaryota</taxon>
        <taxon>Sar</taxon>
        <taxon>Alveolata</taxon>
        <taxon>Apicomplexa</taxon>
        <taxon>Conoidasida</taxon>
        <taxon>Coccidia</taxon>
        <taxon>Eucoccidiorida</taxon>
        <taxon>Eimeriorina</taxon>
        <taxon>Cryptosporidiidae</taxon>
        <taxon>Cryptosporidium</taxon>
    </lineage>
</organism>
<keyword evidence="2" id="KW-1185">Reference proteome</keyword>
<evidence type="ECO:0000313" key="2">
    <source>
        <dbReference type="Proteomes" id="UP001311799"/>
    </source>
</evidence>
<protein>
    <recommendedName>
        <fullName evidence="3">LSM domain-containing protein</fullName>
    </recommendedName>
</protein>
<sequence length="140" mass="16467">MKNNIAKSLFDLTYDFPEILINNENERKDCLKSNCNLIELLLNSLNYKLVEINLINGTTVRGILEYRKVMLNKIQYRLINNKKLKMIILKDCKICQERYFSPNIKFLFVPINSISSLTSPEVEDPLKHLRSYLKKSILKI</sequence>
<evidence type="ECO:0000313" key="1">
    <source>
        <dbReference type="EMBL" id="KAK6589033.1"/>
    </source>
</evidence>
<proteinExistence type="predicted"/>
<accession>A0AAV9XWZ1</accession>
<dbReference type="AlphaFoldDB" id="A0AAV9XWZ1"/>